<evidence type="ECO:0000256" key="11">
    <source>
        <dbReference type="ARBA" id="ARBA00023284"/>
    </source>
</evidence>
<evidence type="ECO:0000313" key="13">
    <source>
        <dbReference type="EMBL" id="MCA9392272.1"/>
    </source>
</evidence>
<reference evidence="13" key="2">
    <citation type="journal article" date="2021" name="Microbiome">
        <title>Successional dynamics and alternative stable states in a saline activated sludge microbial community over 9 years.</title>
        <authorList>
            <person name="Wang Y."/>
            <person name="Ye J."/>
            <person name="Ju F."/>
            <person name="Liu L."/>
            <person name="Boyd J.A."/>
            <person name="Deng Y."/>
            <person name="Parks D.H."/>
            <person name="Jiang X."/>
            <person name="Yin X."/>
            <person name="Woodcroft B.J."/>
            <person name="Tyson G.W."/>
            <person name="Hugenholtz P."/>
            <person name="Polz M.F."/>
            <person name="Zhang T."/>
        </authorList>
    </citation>
    <scope>NUCLEOTIDE SEQUENCE</scope>
    <source>
        <strain evidence="13">HKST-UBA03</strain>
    </source>
</reference>
<organism evidence="13 14">
    <name type="scientific">candidate division WWE3 bacterium</name>
    <dbReference type="NCBI Taxonomy" id="2053526"/>
    <lineage>
        <taxon>Bacteria</taxon>
        <taxon>Katanobacteria</taxon>
    </lineage>
</organism>
<keyword evidence="9" id="KW-1015">Disulfide bond</keyword>
<keyword evidence="11" id="KW-0676">Redox-active center</keyword>
<proteinExistence type="inferred from homology"/>
<evidence type="ECO:0000256" key="10">
    <source>
        <dbReference type="ARBA" id="ARBA00023186"/>
    </source>
</evidence>
<comment type="similarity">
    <text evidence="2">Belongs to the DsbB family. BdbC subfamily.</text>
</comment>
<dbReference type="Proteomes" id="UP000751518">
    <property type="component" value="Unassembled WGS sequence"/>
</dbReference>
<gene>
    <name evidence="13" type="ORF">KC614_03655</name>
</gene>
<evidence type="ECO:0000256" key="6">
    <source>
        <dbReference type="ARBA" id="ARBA00022989"/>
    </source>
</evidence>
<dbReference type="Gene3D" id="1.20.1550.10">
    <property type="entry name" value="DsbB-like"/>
    <property type="match status" value="1"/>
</dbReference>
<dbReference type="PANTHER" id="PTHR43469">
    <property type="entry name" value="DISULFIDE FORMATION PROTEIN-RELATED"/>
    <property type="match status" value="1"/>
</dbReference>
<reference evidence="13" key="1">
    <citation type="submission" date="2020-04" db="EMBL/GenBank/DDBJ databases">
        <authorList>
            <person name="Zhang T."/>
        </authorList>
    </citation>
    <scope>NUCLEOTIDE SEQUENCE</scope>
    <source>
        <strain evidence="13">HKST-UBA03</strain>
    </source>
</reference>
<evidence type="ECO:0000256" key="5">
    <source>
        <dbReference type="ARBA" id="ARBA00022982"/>
    </source>
</evidence>
<accession>A0A955LL46</accession>
<keyword evidence="6 12" id="KW-1133">Transmembrane helix</keyword>
<keyword evidence="5" id="KW-0249">Electron transport</keyword>
<keyword evidence="4 12" id="KW-0812">Transmembrane</keyword>
<dbReference type="SUPFAM" id="SSF158442">
    <property type="entry name" value="DsbB-like"/>
    <property type="match status" value="1"/>
</dbReference>
<evidence type="ECO:0000256" key="9">
    <source>
        <dbReference type="ARBA" id="ARBA00023157"/>
    </source>
</evidence>
<dbReference type="GO" id="GO:0006457">
    <property type="term" value="P:protein folding"/>
    <property type="evidence" value="ECO:0007669"/>
    <property type="project" value="InterPro"/>
</dbReference>
<dbReference type="InterPro" id="IPR012187">
    <property type="entry name" value="Disulphide_bond_form_BdbC"/>
</dbReference>
<dbReference type="InterPro" id="IPR023380">
    <property type="entry name" value="DsbB-like_sf"/>
</dbReference>
<dbReference type="Pfam" id="PF02600">
    <property type="entry name" value="DsbB"/>
    <property type="match status" value="1"/>
</dbReference>
<keyword evidence="3" id="KW-0813">Transport</keyword>
<name>A0A955LL46_UNCKA</name>
<comment type="subcellular location">
    <subcellularLocation>
        <location evidence="1">Membrane</location>
        <topology evidence="1">Multi-pass membrane protein</topology>
    </subcellularLocation>
</comment>
<evidence type="ECO:0000256" key="1">
    <source>
        <dbReference type="ARBA" id="ARBA00004141"/>
    </source>
</evidence>
<feature type="transmembrane region" description="Helical" evidence="12">
    <location>
        <begin position="62"/>
        <end position="80"/>
    </location>
</feature>
<evidence type="ECO:0000256" key="2">
    <source>
        <dbReference type="ARBA" id="ARBA00007602"/>
    </source>
</evidence>
<evidence type="ECO:0000313" key="14">
    <source>
        <dbReference type="Proteomes" id="UP000751518"/>
    </source>
</evidence>
<dbReference type="EMBL" id="JAGQKZ010000032">
    <property type="protein sequence ID" value="MCA9392272.1"/>
    <property type="molecule type" value="Genomic_DNA"/>
</dbReference>
<keyword evidence="7" id="KW-0560">Oxidoreductase</keyword>
<dbReference type="GO" id="GO:0015035">
    <property type="term" value="F:protein-disulfide reductase activity"/>
    <property type="evidence" value="ECO:0007669"/>
    <property type="project" value="InterPro"/>
</dbReference>
<sequence>MVSYVSLLAIKRFGNIDLIPAFVQPLLTRWGMLLALIIALTSTLGSLYFSELQGFAPCLLCWYQRIFMYPLVFIILISIMTKDRKASRYILPLVGFGGIIAALHVYIQTFPTSVISCTFNDVSCSDNYFTYFGFITIPVMSLVSFVVIGLLTVLSNSGQEGDETRVA</sequence>
<evidence type="ECO:0000256" key="3">
    <source>
        <dbReference type="ARBA" id="ARBA00022448"/>
    </source>
</evidence>
<dbReference type="InterPro" id="IPR003752">
    <property type="entry name" value="DiS_bond_form_DsbB/BdbC"/>
</dbReference>
<dbReference type="AlphaFoldDB" id="A0A955LL46"/>
<keyword evidence="10" id="KW-0143">Chaperone</keyword>
<evidence type="ECO:0000256" key="8">
    <source>
        <dbReference type="ARBA" id="ARBA00023136"/>
    </source>
</evidence>
<evidence type="ECO:0000256" key="12">
    <source>
        <dbReference type="SAM" id="Phobius"/>
    </source>
</evidence>
<dbReference type="GO" id="GO:0016020">
    <property type="term" value="C:membrane"/>
    <property type="evidence" value="ECO:0007669"/>
    <property type="project" value="UniProtKB-SubCell"/>
</dbReference>
<keyword evidence="8 12" id="KW-0472">Membrane</keyword>
<evidence type="ECO:0000256" key="4">
    <source>
        <dbReference type="ARBA" id="ARBA00022692"/>
    </source>
</evidence>
<dbReference type="PANTHER" id="PTHR43469:SF1">
    <property type="entry name" value="SPBETA PROPHAGE-DERIVED DISULFIDE BOND FORMATION PROTEIN B"/>
    <property type="match status" value="1"/>
</dbReference>
<feature type="transmembrane region" description="Helical" evidence="12">
    <location>
        <begin position="30"/>
        <end position="50"/>
    </location>
</feature>
<comment type="caution">
    <text evidence="13">The sequence shown here is derived from an EMBL/GenBank/DDBJ whole genome shotgun (WGS) entry which is preliminary data.</text>
</comment>
<protein>
    <submittedName>
        <fullName evidence="13">Disulfide bond formation protein B</fullName>
    </submittedName>
</protein>
<feature type="transmembrane region" description="Helical" evidence="12">
    <location>
        <begin position="128"/>
        <end position="154"/>
    </location>
</feature>
<evidence type="ECO:0000256" key="7">
    <source>
        <dbReference type="ARBA" id="ARBA00023002"/>
    </source>
</evidence>
<feature type="transmembrane region" description="Helical" evidence="12">
    <location>
        <begin position="89"/>
        <end position="108"/>
    </location>
</feature>